<comment type="caution">
    <text evidence="2">The sequence shown here is derived from an EMBL/GenBank/DDBJ whole genome shotgun (WGS) entry which is preliminary data.</text>
</comment>
<evidence type="ECO:0000313" key="2">
    <source>
        <dbReference type="EMBL" id="RAY27673.1"/>
    </source>
</evidence>
<organism evidence="2 3">
    <name type="scientific">Enterobacter kobei</name>
    <dbReference type="NCBI Taxonomy" id="208224"/>
    <lineage>
        <taxon>Bacteria</taxon>
        <taxon>Pseudomonadati</taxon>
        <taxon>Pseudomonadota</taxon>
        <taxon>Gammaproteobacteria</taxon>
        <taxon>Enterobacterales</taxon>
        <taxon>Enterobacteriaceae</taxon>
        <taxon>Enterobacter</taxon>
        <taxon>Enterobacter cloacae complex</taxon>
    </lineage>
</organism>
<keyword evidence="3" id="KW-1185">Reference proteome</keyword>
<feature type="compositionally biased region" description="Basic and acidic residues" evidence="1">
    <location>
        <begin position="35"/>
        <end position="45"/>
    </location>
</feature>
<feature type="region of interest" description="Disordered" evidence="1">
    <location>
        <begin position="24"/>
        <end position="45"/>
    </location>
</feature>
<dbReference type="EMBL" id="QMCK01000024">
    <property type="protein sequence ID" value="RAY27673.1"/>
    <property type="molecule type" value="Genomic_DNA"/>
</dbReference>
<dbReference type="Proteomes" id="UP000250603">
    <property type="component" value="Unassembled WGS sequence"/>
</dbReference>
<proteinExistence type="predicted"/>
<sequence>MHQDYKTRLTALSDKLTDVVLEEADPDNWPGAGKKPSELTKDERGDRYWDKKNAAASLTLLIKVHSLIGMQTRGGTPSDNPGQDDDEAFALGQQVSKAEREAAAIIERLQKGKK</sequence>
<dbReference type="RefSeq" id="WP_023332189.1">
    <property type="nucleotide sequence ID" value="NZ_CABGMI010000023.1"/>
</dbReference>
<evidence type="ECO:0000313" key="3">
    <source>
        <dbReference type="Proteomes" id="UP000250603"/>
    </source>
</evidence>
<gene>
    <name evidence="2" type="ORF">DP181_08470</name>
</gene>
<name>A0ABX9F728_9ENTR</name>
<accession>A0ABX9F728</accession>
<reference evidence="2 3" key="1">
    <citation type="submission" date="2018-06" db="EMBL/GenBank/DDBJ databases">
        <title>ACT-28, a chromosomally-encoded AmpC with carbapenemase activity from Enterobacter kobei.</title>
        <authorList>
            <person name="Jousset A.B."/>
            <person name="Oueslati S."/>
            <person name="Bernabeu S."/>
            <person name="Takissian J."/>
            <person name="Creton E."/>
            <person name="Vogel A."/>
            <person name="Cotellon G."/>
            <person name="Bonnin R.A."/>
            <person name="Dortet L."/>
            <person name="Naas T."/>
        </authorList>
    </citation>
    <scope>NUCLEOTIDE SEQUENCE [LARGE SCALE GENOMIC DNA]</scope>
    <source>
        <strain evidence="2 3">149H6</strain>
    </source>
</reference>
<protein>
    <submittedName>
        <fullName evidence="2">Uncharacterized protein</fullName>
    </submittedName>
</protein>
<evidence type="ECO:0000256" key="1">
    <source>
        <dbReference type="SAM" id="MobiDB-lite"/>
    </source>
</evidence>